<reference evidence="1 2" key="1">
    <citation type="journal article" date="2024" name="Microbiol. Resour. Announc.">
        <title>Genome annotations for the ascomycete fungi Trichoderma harzianum, Trichoderma aggressivum, and Purpureocillium lilacinum.</title>
        <authorList>
            <person name="Beijen E.P.W."/>
            <person name="Ohm R.A."/>
        </authorList>
    </citation>
    <scope>NUCLEOTIDE SEQUENCE [LARGE SCALE GENOMIC DNA]</scope>
    <source>
        <strain evidence="1 2">CBS 150709</strain>
    </source>
</reference>
<keyword evidence="2" id="KW-1185">Reference proteome</keyword>
<gene>
    <name evidence="1" type="ORF">Purlil1_14304</name>
</gene>
<protein>
    <submittedName>
        <fullName evidence="1">Uncharacterized protein</fullName>
    </submittedName>
</protein>
<dbReference type="PANTHER" id="PTHR46082:SF6">
    <property type="entry name" value="AAA+ ATPASE DOMAIN-CONTAINING PROTEIN-RELATED"/>
    <property type="match status" value="1"/>
</dbReference>
<evidence type="ECO:0000313" key="1">
    <source>
        <dbReference type="EMBL" id="KAK4060211.1"/>
    </source>
</evidence>
<dbReference type="Pfam" id="PF13424">
    <property type="entry name" value="TPR_12"/>
    <property type="match status" value="2"/>
</dbReference>
<dbReference type="SUPFAM" id="SSF48452">
    <property type="entry name" value="TPR-like"/>
    <property type="match status" value="1"/>
</dbReference>
<dbReference type="PANTHER" id="PTHR46082">
    <property type="entry name" value="ATP/GTP-BINDING PROTEIN-RELATED"/>
    <property type="match status" value="1"/>
</dbReference>
<dbReference type="InterPro" id="IPR053137">
    <property type="entry name" value="NLR-like"/>
</dbReference>
<accession>A0ABR0BBY6</accession>
<dbReference type="InterPro" id="IPR011990">
    <property type="entry name" value="TPR-like_helical_dom_sf"/>
</dbReference>
<comment type="caution">
    <text evidence="1">The sequence shown here is derived from an EMBL/GenBank/DDBJ whole genome shotgun (WGS) entry which is preliminary data.</text>
</comment>
<name>A0ABR0BBY6_PURLI</name>
<dbReference type="Proteomes" id="UP001287286">
    <property type="component" value="Unassembled WGS sequence"/>
</dbReference>
<dbReference type="Gene3D" id="1.25.40.10">
    <property type="entry name" value="Tetratricopeptide repeat domain"/>
    <property type="match status" value="1"/>
</dbReference>
<organism evidence="1 2">
    <name type="scientific">Purpureocillium lilacinum</name>
    <name type="common">Paecilomyces lilacinus</name>
    <dbReference type="NCBI Taxonomy" id="33203"/>
    <lineage>
        <taxon>Eukaryota</taxon>
        <taxon>Fungi</taxon>
        <taxon>Dikarya</taxon>
        <taxon>Ascomycota</taxon>
        <taxon>Pezizomycotina</taxon>
        <taxon>Sordariomycetes</taxon>
        <taxon>Hypocreomycetidae</taxon>
        <taxon>Hypocreales</taxon>
        <taxon>Ophiocordycipitaceae</taxon>
        <taxon>Purpureocillium</taxon>
    </lineage>
</organism>
<sequence>MLTDTAYDPSRILERLGGIPVAIAEAALYVSETGCDEASYIRMFDEEWCSFVASNEASGHWLLDYHGSMTAVWTKIFQAIQAEDGAAARLLLFWSRIDHSDLWFDLLRSTNLSESRWPWFKDLASSEVKFLSVMRLLLRYSIVEKHAHGYYMHPLVHRWLSHLPGDSEIADYQQLALSAIGQVTPPNVSRDFWSKQMRLMPHANRCAASLKRGVSPQEYDAVVVSSIHLLGDLSLDQGLLDQAEFLYRHALERCKALFDPYDLRTLVIMKSLANACSRLARPGAERLYRLTLEACEGTLGTGHPLTLEVVNDLASLCVDQNRLQEAETLFDWALEGKKLILGPDDPSTLNTMSSLANAYAQKVHVQDDAGEVEEREEAEQRYLQAIAGLMKALGLEHPFTLNALSNLGLLYARIGRLEDAEAFSINTNATLPH</sequence>
<evidence type="ECO:0000313" key="2">
    <source>
        <dbReference type="Proteomes" id="UP001287286"/>
    </source>
</evidence>
<proteinExistence type="predicted"/>
<dbReference type="EMBL" id="JAWRVI010000690">
    <property type="protein sequence ID" value="KAK4060211.1"/>
    <property type="molecule type" value="Genomic_DNA"/>
</dbReference>